<feature type="domain" description="Reverse transcriptase" evidence="3">
    <location>
        <begin position="1"/>
        <end position="72"/>
    </location>
</feature>
<dbReference type="Pfam" id="PF17919">
    <property type="entry name" value="RT_RNaseH_2"/>
    <property type="match status" value="1"/>
</dbReference>
<evidence type="ECO:0000313" key="5">
    <source>
        <dbReference type="EMBL" id="WVZ50991.1"/>
    </source>
</evidence>
<gene>
    <name evidence="5" type="ORF">U9M48_002187</name>
</gene>
<feature type="transmembrane region" description="Helical" evidence="2">
    <location>
        <begin position="15"/>
        <end position="32"/>
    </location>
</feature>
<dbReference type="EMBL" id="CP144745">
    <property type="protein sequence ID" value="WVZ50991.1"/>
    <property type="molecule type" value="Genomic_DNA"/>
</dbReference>
<dbReference type="CDD" id="cd09274">
    <property type="entry name" value="RNase_HI_RT_Ty3"/>
    <property type="match status" value="1"/>
</dbReference>
<feature type="non-terminal residue" evidence="5">
    <location>
        <position position="216"/>
    </location>
</feature>
<organism evidence="5 6">
    <name type="scientific">Paspalum notatum var. saurae</name>
    <dbReference type="NCBI Taxonomy" id="547442"/>
    <lineage>
        <taxon>Eukaryota</taxon>
        <taxon>Viridiplantae</taxon>
        <taxon>Streptophyta</taxon>
        <taxon>Embryophyta</taxon>
        <taxon>Tracheophyta</taxon>
        <taxon>Spermatophyta</taxon>
        <taxon>Magnoliopsida</taxon>
        <taxon>Liliopsida</taxon>
        <taxon>Poales</taxon>
        <taxon>Poaceae</taxon>
        <taxon>PACMAD clade</taxon>
        <taxon>Panicoideae</taxon>
        <taxon>Andropogonodae</taxon>
        <taxon>Paspaleae</taxon>
        <taxon>Paspalinae</taxon>
        <taxon>Paspalum</taxon>
    </lineage>
</organism>
<proteinExistence type="predicted"/>
<dbReference type="PANTHER" id="PTHR37984">
    <property type="entry name" value="PROTEIN CBG26694"/>
    <property type="match status" value="1"/>
</dbReference>
<name>A0AAQ3PPY8_PASNO</name>
<dbReference type="InterPro" id="IPR043128">
    <property type="entry name" value="Rev_trsase/Diguanyl_cyclase"/>
</dbReference>
<dbReference type="AlphaFoldDB" id="A0AAQ3PPY8"/>
<keyword evidence="2" id="KW-1133">Transmembrane helix</keyword>
<reference evidence="5 6" key="1">
    <citation type="submission" date="2024-02" db="EMBL/GenBank/DDBJ databases">
        <title>High-quality chromosome-scale genome assembly of Pensacola bahiagrass (Paspalum notatum Flugge var. saurae).</title>
        <authorList>
            <person name="Vega J.M."/>
            <person name="Podio M."/>
            <person name="Orjuela J."/>
            <person name="Siena L.A."/>
            <person name="Pessino S.C."/>
            <person name="Combes M.C."/>
            <person name="Mariac C."/>
            <person name="Albertini E."/>
            <person name="Pupilli F."/>
            <person name="Ortiz J.P.A."/>
            <person name="Leblanc O."/>
        </authorList>
    </citation>
    <scope>NUCLEOTIDE SEQUENCE [LARGE SCALE GENOMIC DNA]</scope>
    <source>
        <strain evidence="5">R1</strain>
        <tissue evidence="5">Leaf</tissue>
    </source>
</reference>
<dbReference type="Gene3D" id="3.10.20.370">
    <property type="match status" value="1"/>
</dbReference>
<dbReference type="InterPro" id="IPR050951">
    <property type="entry name" value="Retrovirus_Pol_polyprotein"/>
</dbReference>
<dbReference type="Gene3D" id="3.30.70.270">
    <property type="match status" value="2"/>
</dbReference>
<protein>
    <recommendedName>
        <fullName evidence="7">Retrovirus-related Pol polyprotein from transposon 17.6</fullName>
    </recommendedName>
</protein>
<evidence type="ECO:0008006" key="7">
    <source>
        <dbReference type="Google" id="ProtNLM"/>
    </source>
</evidence>
<evidence type="ECO:0000256" key="1">
    <source>
        <dbReference type="ARBA" id="ARBA00023268"/>
    </source>
</evidence>
<dbReference type="InterPro" id="IPR041577">
    <property type="entry name" value="RT_RNaseH_2"/>
</dbReference>
<dbReference type="InterPro" id="IPR000477">
    <property type="entry name" value="RT_dom"/>
</dbReference>
<dbReference type="Proteomes" id="UP001341281">
    <property type="component" value="Chromosome 01"/>
</dbReference>
<keyword evidence="6" id="KW-1185">Reference proteome</keyword>
<evidence type="ECO:0000256" key="2">
    <source>
        <dbReference type="SAM" id="Phobius"/>
    </source>
</evidence>
<keyword evidence="2" id="KW-0812">Transmembrane</keyword>
<keyword evidence="2" id="KW-0472">Membrane</keyword>
<keyword evidence="1" id="KW-0511">Multifunctional enzyme</keyword>
<evidence type="ECO:0000259" key="4">
    <source>
        <dbReference type="Pfam" id="PF17919"/>
    </source>
</evidence>
<dbReference type="GO" id="GO:0003824">
    <property type="term" value="F:catalytic activity"/>
    <property type="evidence" value="ECO:0007669"/>
    <property type="project" value="UniProtKB-KW"/>
</dbReference>
<dbReference type="InterPro" id="IPR043502">
    <property type="entry name" value="DNA/RNA_pol_sf"/>
</dbReference>
<dbReference type="SUPFAM" id="SSF56672">
    <property type="entry name" value="DNA/RNA polymerases"/>
    <property type="match status" value="1"/>
</dbReference>
<evidence type="ECO:0000259" key="3">
    <source>
        <dbReference type="Pfam" id="PF00078"/>
    </source>
</evidence>
<dbReference type="Pfam" id="PF00078">
    <property type="entry name" value="RVT_1"/>
    <property type="match status" value="1"/>
</dbReference>
<dbReference type="CDD" id="cd01647">
    <property type="entry name" value="RT_LTR"/>
    <property type="match status" value="1"/>
</dbReference>
<feature type="domain" description="Reverse transcriptase/retrotransposon-derived protein RNase H-like" evidence="4">
    <location>
        <begin position="119"/>
        <end position="212"/>
    </location>
</feature>
<evidence type="ECO:0000313" key="6">
    <source>
        <dbReference type="Proteomes" id="UP001341281"/>
    </source>
</evidence>
<dbReference type="PANTHER" id="PTHR37984:SF5">
    <property type="entry name" value="PROTEIN NYNRIN-LIKE"/>
    <property type="match status" value="1"/>
</dbReference>
<sequence length="216" mass="24531">MPFGLTNSPSTFMRLMYHVLGTFIGKFVVVYFDDIHIYSKTLDELNILNECLYANLSKCTFCTDKVVFLGFVVSAKGVEMDDEKIKAILSGFYQRFVLNFSTIVAPINESTKKDVPFNWGKAQEKAFEKKMKLTTAPLLALPDFGKTFEIECDASGVGIGGVLMQEGRPIAYFSEKLSGPTLNYSVYNKELYAFVRSLETWQHHLLSKEFVIHFDH</sequence>
<accession>A0AAQ3PPY8</accession>